<feature type="coiled-coil region" evidence="1">
    <location>
        <begin position="11"/>
        <end position="45"/>
    </location>
</feature>
<proteinExistence type="predicted"/>
<feature type="non-terminal residue" evidence="2">
    <location>
        <position position="63"/>
    </location>
</feature>
<dbReference type="EMBL" id="CAJOBI010123824">
    <property type="protein sequence ID" value="CAF4691535.1"/>
    <property type="molecule type" value="Genomic_DNA"/>
</dbReference>
<protein>
    <submittedName>
        <fullName evidence="2">Uncharacterized protein</fullName>
    </submittedName>
</protein>
<dbReference type="EMBL" id="CAJOBJ010121587">
    <property type="protein sequence ID" value="CAF4678696.1"/>
    <property type="molecule type" value="Genomic_DNA"/>
</dbReference>
<keyword evidence="1" id="KW-0175">Coiled coil</keyword>
<comment type="caution">
    <text evidence="2">The sequence shown here is derived from an EMBL/GenBank/DDBJ whole genome shotgun (WGS) entry which is preliminary data.</text>
</comment>
<gene>
    <name evidence="2" type="ORF">GIL414_LOCUS42187</name>
    <name evidence="4" type="ORF">GIL414_LOCUS58309</name>
    <name evidence="3" type="ORF">SMN809_LOCUS42688</name>
</gene>
<evidence type="ECO:0000313" key="3">
    <source>
        <dbReference type="EMBL" id="CAF4691535.1"/>
    </source>
</evidence>
<dbReference type="Proteomes" id="UP000676336">
    <property type="component" value="Unassembled WGS sequence"/>
</dbReference>
<accession>A0A8S3A2F2</accession>
<name>A0A8S3A2F2_9BILA</name>
<dbReference type="Proteomes" id="UP000681720">
    <property type="component" value="Unassembled WGS sequence"/>
</dbReference>
<sequence>TSQPLQKELGGDVLIAQNDDLTNKIEDLKNEIEELQRKLLMSHDRYHDEVKSNPNATSTIREF</sequence>
<dbReference type="EMBL" id="CAJOBJ010214846">
    <property type="protein sequence ID" value="CAF5019652.1"/>
    <property type="molecule type" value="Genomic_DNA"/>
</dbReference>
<organism evidence="2 5">
    <name type="scientific">Rotaria magnacalcarata</name>
    <dbReference type="NCBI Taxonomy" id="392030"/>
    <lineage>
        <taxon>Eukaryota</taxon>
        <taxon>Metazoa</taxon>
        <taxon>Spiralia</taxon>
        <taxon>Gnathifera</taxon>
        <taxon>Rotifera</taxon>
        <taxon>Eurotatoria</taxon>
        <taxon>Bdelloidea</taxon>
        <taxon>Philodinida</taxon>
        <taxon>Philodinidae</taxon>
        <taxon>Rotaria</taxon>
    </lineage>
</organism>
<evidence type="ECO:0000313" key="5">
    <source>
        <dbReference type="Proteomes" id="UP000681720"/>
    </source>
</evidence>
<evidence type="ECO:0000313" key="2">
    <source>
        <dbReference type="EMBL" id="CAF4678696.1"/>
    </source>
</evidence>
<evidence type="ECO:0000256" key="1">
    <source>
        <dbReference type="SAM" id="Coils"/>
    </source>
</evidence>
<dbReference type="AlphaFoldDB" id="A0A8S3A2F2"/>
<reference evidence="2" key="1">
    <citation type="submission" date="2021-02" db="EMBL/GenBank/DDBJ databases">
        <authorList>
            <person name="Nowell W R."/>
        </authorList>
    </citation>
    <scope>NUCLEOTIDE SEQUENCE</scope>
</reference>
<evidence type="ECO:0000313" key="4">
    <source>
        <dbReference type="EMBL" id="CAF5019652.1"/>
    </source>
</evidence>
<feature type="non-terminal residue" evidence="2">
    <location>
        <position position="1"/>
    </location>
</feature>